<name>A0ABU3SQS5_9MICO</name>
<feature type="signal peptide" evidence="7">
    <location>
        <begin position="1"/>
        <end position="35"/>
    </location>
</feature>
<sequence>MTSSSAPRRRSLPAALASLLLAAAVLLVPASPASAHDELVSTDPSADAVLETLPERITLTFSADVLTDAGATVIEVTDAAGTSLADGAPEPAGAEVTQALAGPASGAVTVKWRVVSSDGHPIDGSFAFTVPEAAPTPTATPTTPASTSPSPAASASAAPTEAATPTAAPVEESSAASPLPWILLAVALVIVAGVLVYVFASRGRRNTAGGGTAGR</sequence>
<evidence type="ECO:0000256" key="2">
    <source>
        <dbReference type="ARBA" id="ARBA00022723"/>
    </source>
</evidence>
<keyword evidence="4" id="KW-0186">Copper</keyword>
<dbReference type="InterPro" id="IPR014755">
    <property type="entry name" value="Cu-Rt/internalin_Ig-like"/>
</dbReference>
<dbReference type="InterPro" id="IPR032694">
    <property type="entry name" value="CopC/D"/>
</dbReference>
<evidence type="ECO:0000313" key="9">
    <source>
        <dbReference type="EMBL" id="MDU0347070.1"/>
    </source>
</evidence>
<feature type="transmembrane region" description="Helical" evidence="6">
    <location>
        <begin position="179"/>
        <end position="200"/>
    </location>
</feature>
<evidence type="ECO:0000256" key="6">
    <source>
        <dbReference type="SAM" id="Phobius"/>
    </source>
</evidence>
<feature type="region of interest" description="Disordered" evidence="5">
    <location>
        <begin position="129"/>
        <end position="169"/>
    </location>
</feature>
<dbReference type="SUPFAM" id="SSF81296">
    <property type="entry name" value="E set domains"/>
    <property type="match status" value="1"/>
</dbReference>
<keyword evidence="2" id="KW-0479">Metal-binding</keyword>
<dbReference type="InterPro" id="IPR007348">
    <property type="entry name" value="CopC_dom"/>
</dbReference>
<evidence type="ECO:0000256" key="4">
    <source>
        <dbReference type="ARBA" id="ARBA00023008"/>
    </source>
</evidence>
<keyword evidence="6" id="KW-0472">Membrane</keyword>
<dbReference type="PANTHER" id="PTHR34820:SF4">
    <property type="entry name" value="INNER MEMBRANE PROTEIN YEBZ"/>
    <property type="match status" value="1"/>
</dbReference>
<evidence type="ECO:0000256" key="5">
    <source>
        <dbReference type="SAM" id="MobiDB-lite"/>
    </source>
</evidence>
<keyword evidence="10" id="KW-1185">Reference proteome</keyword>
<accession>A0ABU3SQS5</accession>
<dbReference type="Gene3D" id="2.60.40.1220">
    <property type="match status" value="1"/>
</dbReference>
<reference evidence="9 10" key="1">
    <citation type="submission" date="2023-09" db="EMBL/GenBank/DDBJ databases">
        <title>Microbacterium fusihabitans sp. nov., Microbacterium phycihabitans sp. nov., and Microbacterium cervinum sp. nov., isolated from dried seaweeds of beach.</title>
        <authorList>
            <person name="Lee S.D."/>
        </authorList>
    </citation>
    <scope>NUCLEOTIDE SEQUENCE [LARGE SCALE GENOMIC DNA]</scope>
    <source>
        <strain evidence="9 10">KSW2-29</strain>
    </source>
</reference>
<keyword evidence="6" id="KW-1133">Transmembrane helix</keyword>
<protein>
    <submittedName>
        <fullName evidence="9">Copper resistance protein CopC</fullName>
    </submittedName>
</protein>
<evidence type="ECO:0000256" key="7">
    <source>
        <dbReference type="SAM" id="SignalP"/>
    </source>
</evidence>
<dbReference type="Proteomes" id="UP001261125">
    <property type="component" value="Unassembled WGS sequence"/>
</dbReference>
<proteinExistence type="predicted"/>
<feature type="chain" id="PRO_5045253537" evidence="7">
    <location>
        <begin position="36"/>
        <end position="215"/>
    </location>
</feature>
<comment type="caution">
    <text evidence="9">The sequence shown here is derived from an EMBL/GenBank/DDBJ whole genome shotgun (WGS) entry which is preliminary data.</text>
</comment>
<organism evidence="9 10">
    <name type="scientific">Microbacterium phycohabitans</name>
    <dbReference type="NCBI Taxonomy" id="3075993"/>
    <lineage>
        <taxon>Bacteria</taxon>
        <taxon>Bacillati</taxon>
        <taxon>Actinomycetota</taxon>
        <taxon>Actinomycetes</taxon>
        <taxon>Micrococcales</taxon>
        <taxon>Microbacteriaceae</taxon>
        <taxon>Microbacterium</taxon>
    </lineage>
</organism>
<dbReference type="Pfam" id="PF04234">
    <property type="entry name" value="CopC"/>
    <property type="match status" value="1"/>
</dbReference>
<dbReference type="RefSeq" id="WP_316005244.1">
    <property type="nucleotide sequence ID" value="NZ_JAWDIT010000006.1"/>
</dbReference>
<keyword evidence="3 7" id="KW-0732">Signal</keyword>
<dbReference type="InterPro" id="IPR014756">
    <property type="entry name" value="Ig_E-set"/>
</dbReference>
<gene>
    <name evidence="9" type="ORF">RWH44_15320</name>
</gene>
<dbReference type="EMBL" id="JAWDIT010000006">
    <property type="protein sequence ID" value="MDU0347070.1"/>
    <property type="molecule type" value="Genomic_DNA"/>
</dbReference>
<evidence type="ECO:0000259" key="8">
    <source>
        <dbReference type="Pfam" id="PF04234"/>
    </source>
</evidence>
<evidence type="ECO:0000256" key="1">
    <source>
        <dbReference type="ARBA" id="ARBA00004196"/>
    </source>
</evidence>
<evidence type="ECO:0000313" key="10">
    <source>
        <dbReference type="Proteomes" id="UP001261125"/>
    </source>
</evidence>
<feature type="domain" description="CopC" evidence="8">
    <location>
        <begin position="36"/>
        <end position="130"/>
    </location>
</feature>
<comment type="subcellular location">
    <subcellularLocation>
        <location evidence="1">Cell envelope</location>
    </subcellularLocation>
</comment>
<keyword evidence="6" id="KW-0812">Transmembrane</keyword>
<evidence type="ECO:0000256" key="3">
    <source>
        <dbReference type="ARBA" id="ARBA00022729"/>
    </source>
</evidence>
<dbReference type="PANTHER" id="PTHR34820">
    <property type="entry name" value="INNER MEMBRANE PROTEIN YEBZ"/>
    <property type="match status" value="1"/>
</dbReference>